<name>A0ABV0AZ61_9ACTN</name>
<keyword evidence="1" id="KW-0472">Membrane</keyword>
<dbReference type="RefSeq" id="WP_346230377.1">
    <property type="nucleotide sequence ID" value="NZ_JBDJAW010000052.1"/>
</dbReference>
<feature type="transmembrane region" description="Helical" evidence="1">
    <location>
        <begin position="72"/>
        <end position="89"/>
    </location>
</feature>
<protein>
    <recommendedName>
        <fullName evidence="4">Integral membrane protein</fullName>
    </recommendedName>
</protein>
<comment type="caution">
    <text evidence="2">The sequence shown here is derived from an EMBL/GenBank/DDBJ whole genome shotgun (WGS) entry which is preliminary data.</text>
</comment>
<feature type="transmembrane region" description="Helical" evidence="1">
    <location>
        <begin position="46"/>
        <end position="65"/>
    </location>
</feature>
<dbReference type="Proteomes" id="UP001447516">
    <property type="component" value="Unassembled WGS sequence"/>
</dbReference>
<gene>
    <name evidence="2" type="ORF">AAH991_35800</name>
</gene>
<accession>A0ABV0AZ61</accession>
<keyword evidence="3" id="KW-1185">Reference proteome</keyword>
<dbReference type="EMBL" id="JBDJAW010000052">
    <property type="protein sequence ID" value="MEN3540524.1"/>
    <property type="molecule type" value="Genomic_DNA"/>
</dbReference>
<evidence type="ECO:0000256" key="1">
    <source>
        <dbReference type="SAM" id="Phobius"/>
    </source>
</evidence>
<keyword evidence="1" id="KW-1133">Transmembrane helix</keyword>
<organism evidence="2 3">
    <name type="scientific">Microbispora maris</name>
    <dbReference type="NCBI Taxonomy" id="3144104"/>
    <lineage>
        <taxon>Bacteria</taxon>
        <taxon>Bacillati</taxon>
        <taxon>Actinomycetota</taxon>
        <taxon>Actinomycetes</taxon>
        <taxon>Streptosporangiales</taxon>
        <taxon>Streptosporangiaceae</taxon>
        <taxon>Microbispora</taxon>
    </lineage>
</organism>
<feature type="transmembrane region" description="Helical" evidence="1">
    <location>
        <begin position="12"/>
        <end position="34"/>
    </location>
</feature>
<reference evidence="2 3" key="1">
    <citation type="submission" date="2024-05" db="EMBL/GenBank/DDBJ databases">
        <title>Microbispora sp.ZYX-F-249.</title>
        <authorList>
            <person name="Xie H."/>
        </authorList>
    </citation>
    <scope>NUCLEOTIDE SEQUENCE [LARGE SCALE GENOMIC DNA]</scope>
    <source>
        <strain evidence="2 3">ZYX-F-249</strain>
    </source>
</reference>
<proteinExistence type="predicted"/>
<evidence type="ECO:0008006" key="4">
    <source>
        <dbReference type="Google" id="ProtNLM"/>
    </source>
</evidence>
<evidence type="ECO:0000313" key="3">
    <source>
        <dbReference type="Proteomes" id="UP001447516"/>
    </source>
</evidence>
<feature type="transmembrane region" description="Helical" evidence="1">
    <location>
        <begin position="109"/>
        <end position="126"/>
    </location>
</feature>
<keyword evidence="1" id="KW-0812">Transmembrane</keyword>
<sequence length="143" mass="15210">MTTDDAVTPLPLHRLACGIALAAYAASIAFQIYRATRGTGLAVDDFGVNAVVVYGAGVALALTLLGDRRWSWWVNGALSAVVVAQAPFAYYPSVAGARPLETWDWLEGIWFTALLVLVVACAVVRLSGVRLVRARPGALTPLR</sequence>
<evidence type="ECO:0000313" key="2">
    <source>
        <dbReference type="EMBL" id="MEN3540524.1"/>
    </source>
</evidence>